<dbReference type="PANTHER" id="PTHR47827">
    <property type="entry name" value="AHD DOMAIN-CONTAINING PROTEIN"/>
    <property type="match status" value="1"/>
</dbReference>
<evidence type="ECO:0000313" key="7">
    <source>
        <dbReference type="Proteomes" id="UP001458880"/>
    </source>
</evidence>
<dbReference type="Gene3D" id="2.60.40.1970">
    <property type="entry name" value="YEATS domain"/>
    <property type="match status" value="1"/>
</dbReference>
<feature type="compositionally biased region" description="Polar residues" evidence="4">
    <location>
        <begin position="216"/>
        <end position="226"/>
    </location>
</feature>
<evidence type="ECO:0000313" key="6">
    <source>
        <dbReference type="EMBL" id="KAK9709261.1"/>
    </source>
</evidence>
<feature type="compositionally biased region" description="Basic and acidic residues" evidence="4">
    <location>
        <begin position="355"/>
        <end position="398"/>
    </location>
</feature>
<dbReference type="InterPro" id="IPR040930">
    <property type="entry name" value="AF-9_AHD"/>
</dbReference>
<dbReference type="InterPro" id="IPR052790">
    <property type="entry name" value="YEATS_domain"/>
</dbReference>
<dbReference type="PROSITE" id="PS51037">
    <property type="entry name" value="YEATS"/>
    <property type="match status" value="1"/>
</dbReference>
<accession>A0AAW1JYF9</accession>
<feature type="compositionally biased region" description="Basic and acidic residues" evidence="4">
    <location>
        <begin position="530"/>
        <end position="565"/>
    </location>
</feature>
<feature type="region of interest" description="Disordered" evidence="4">
    <location>
        <begin position="206"/>
        <end position="617"/>
    </location>
</feature>
<dbReference type="CDD" id="cd16906">
    <property type="entry name" value="YEATS_AF-9_like"/>
    <property type="match status" value="1"/>
</dbReference>
<organism evidence="6 7">
    <name type="scientific">Popillia japonica</name>
    <name type="common">Japanese beetle</name>
    <dbReference type="NCBI Taxonomy" id="7064"/>
    <lineage>
        <taxon>Eukaryota</taxon>
        <taxon>Metazoa</taxon>
        <taxon>Ecdysozoa</taxon>
        <taxon>Arthropoda</taxon>
        <taxon>Hexapoda</taxon>
        <taxon>Insecta</taxon>
        <taxon>Pterygota</taxon>
        <taxon>Neoptera</taxon>
        <taxon>Endopterygota</taxon>
        <taxon>Coleoptera</taxon>
        <taxon>Polyphaga</taxon>
        <taxon>Scarabaeiformia</taxon>
        <taxon>Scarabaeidae</taxon>
        <taxon>Rutelinae</taxon>
        <taxon>Popillia</taxon>
    </lineage>
</organism>
<feature type="compositionally biased region" description="Basic and acidic residues" evidence="4">
    <location>
        <begin position="405"/>
        <end position="427"/>
    </location>
</feature>
<evidence type="ECO:0000256" key="3">
    <source>
        <dbReference type="SAM" id="Coils"/>
    </source>
</evidence>
<reference evidence="6 7" key="1">
    <citation type="journal article" date="2024" name="BMC Genomics">
        <title>De novo assembly and annotation of Popillia japonica's genome with initial clues to its potential as an invasive pest.</title>
        <authorList>
            <person name="Cucini C."/>
            <person name="Boschi S."/>
            <person name="Funari R."/>
            <person name="Cardaioli E."/>
            <person name="Iannotti N."/>
            <person name="Marturano G."/>
            <person name="Paoli F."/>
            <person name="Bruttini M."/>
            <person name="Carapelli A."/>
            <person name="Frati F."/>
            <person name="Nardi F."/>
        </authorList>
    </citation>
    <scope>NUCLEOTIDE SEQUENCE [LARGE SCALE GENOMIC DNA]</scope>
    <source>
        <strain evidence="6">DMR45628</strain>
    </source>
</reference>
<feature type="region of interest" description="Disordered" evidence="4">
    <location>
        <begin position="158"/>
        <end position="193"/>
    </location>
</feature>
<dbReference type="InterPro" id="IPR055129">
    <property type="entry name" value="YEATS_dom"/>
</dbReference>
<gene>
    <name evidence="6" type="ORF">QE152_g26726</name>
</gene>
<feature type="compositionally biased region" description="Basic and acidic residues" evidence="4">
    <location>
        <begin position="435"/>
        <end position="449"/>
    </location>
</feature>
<feature type="compositionally biased region" description="Basic and acidic residues" evidence="4">
    <location>
        <begin position="459"/>
        <end position="496"/>
    </location>
</feature>
<comment type="caution">
    <text evidence="6">The sequence shown here is derived from an EMBL/GenBank/DDBJ whole genome shotgun (WGS) entry which is preliminary data.</text>
</comment>
<feature type="compositionally biased region" description="Basic and acidic residues" evidence="4">
    <location>
        <begin position="594"/>
        <end position="604"/>
    </location>
</feature>
<evidence type="ECO:0000256" key="4">
    <source>
        <dbReference type="SAM" id="MobiDB-lite"/>
    </source>
</evidence>
<keyword evidence="1 2" id="KW-0539">Nucleus</keyword>
<evidence type="ECO:0000256" key="1">
    <source>
        <dbReference type="ARBA" id="ARBA00023242"/>
    </source>
</evidence>
<dbReference type="GO" id="GO:0045893">
    <property type="term" value="P:positive regulation of DNA-templated transcription"/>
    <property type="evidence" value="ECO:0007669"/>
    <property type="project" value="TreeGrafter"/>
</dbReference>
<evidence type="ECO:0000259" key="5">
    <source>
        <dbReference type="PROSITE" id="PS51037"/>
    </source>
</evidence>
<dbReference type="AlphaFoldDB" id="A0AAW1JYF9"/>
<dbReference type="Pfam" id="PF03366">
    <property type="entry name" value="YEATS"/>
    <property type="match status" value="1"/>
</dbReference>
<feature type="compositionally biased region" description="Basic and acidic residues" evidence="4">
    <location>
        <begin position="227"/>
        <end position="292"/>
    </location>
</feature>
<dbReference type="Pfam" id="PF17793">
    <property type="entry name" value="AHD"/>
    <property type="match status" value="1"/>
</dbReference>
<dbReference type="Proteomes" id="UP001458880">
    <property type="component" value="Unassembled WGS sequence"/>
</dbReference>
<name>A0AAW1JYF9_POPJA</name>
<protein>
    <submittedName>
        <fullName evidence="6">ANC1 homology domain (AHD)</fullName>
    </submittedName>
</protein>
<dbReference type="GO" id="GO:0008023">
    <property type="term" value="C:transcription elongation factor complex"/>
    <property type="evidence" value="ECO:0007669"/>
    <property type="project" value="TreeGrafter"/>
</dbReference>
<feature type="compositionally biased region" description="Basic and acidic residues" evidence="4">
    <location>
        <begin position="173"/>
        <end position="185"/>
    </location>
</feature>
<feature type="coiled-coil region" evidence="3">
    <location>
        <begin position="632"/>
        <end position="659"/>
    </location>
</feature>
<evidence type="ECO:0000256" key="2">
    <source>
        <dbReference type="PROSITE-ProRule" id="PRU00376"/>
    </source>
</evidence>
<comment type="subcellular location">
    <subcellularLocation>
        <location evidence="2">Nucleus</location>
    </subcellularLocation>
</comment>
<sequence length="695" mass="81098">MSVRISLEIGHEASVRTKRTPEGFTHDWEVFVRGSDGSEIHYYVEKVVFYLHETFQKPKRVVKEPPYSVKESGYAGFNLPIEIYLRNKDEPKKIKFNYDLHLQPTGPAIVNVQKEKYVFNIPNDEFKSKLLRGGGIIVNSLAAQENNENHTNRLSLDSKSELTSKPKLSGADPLRRNKIRDEARAPDSFQSLFGTPITKTTKAFAEVKTTSKDISKSTATNSANTGKSEKDKDKNKEKNKYSPNKDKDRERERNKDKSDADRKREKEEKRSKDRNREREHSKEKTSKKEKSPRPRSSSPKRSPKRPPSPKRSISPSTSKQKEKDDKRIESVNKEKERREKLSEEKSDKKPKKDKRIKEKEYKDGKYKEKESQRSSDYKDHKNKEQKQVVKEIAKEKDTSPLLPPKIEKREKVKEILKEEPKLLREFEPQLLSVQEKTDKLKVDKSEEKQKHKHKKKDKDRKDKDKEKSHKDKLKDKEKPVIIKPAEPPKEVREEKTNNLFSSPKTEEKQKKPISLFSEGEAESSNSSVSSREEIFTESVEKPDSKKESLFEPKKPKLEIDKGNKEKAKKNKDKRLEREEKKRKRKTEKTDEEPLEKHPKEEIAAKDITTSDSEPSSNMGKCIEVDKENQENSEDYLQILRDLQSKIMNLQDNAELQRVVQLIAETGRYELSQPTRIFCKFILSLTAFDKSYFIFL</sequence>
<dbReference type="GO" id="GO:0003682">
    <property type="term" value="F:chromatin binding"/>
    <property type="evidence" value="ECO:0007669"/>
    <property type="project" value="TreeGrafter"/>
</dbReference>
<keyword evidence="3" id="KW-0175">Coiled coil</keyword>
<dbReference type="Gene3D" id="1.20.1270.290">
    <property type="match status" value="1"/>
</dbReference>
<proteinExistence type="predicted"/>
<feature type="compositionally biased region" description="Basic and acidic residues" evidence="4">
    <location>
        <begin position="319"/>
        <end position="347"/>
    </location>
</feature>
<feature type="compositionally biased region" description="Polar residues" evidence="4">
    <location>
        <begin position="607"/>
        <end position="617"/>
    </location>
</feature>
<keyword evidence="7" id="KW-1185">Reference proteome</keyword>
<feature type="domain" description="YEATS" evidence="5">
    <location>
        <begin position="1"/>
        <end position="133"/>
    </location>
</feature>
<dbReference type="PANTHER" id="PTHR47827:SF3">
    <property type="entry name" value="AF-9 ANC1 HOMOLOGY DOMAIN-CONTAINING PROTEIN"/>
    <property type="match status" value="1"/>
</dbReference>
<dbReference type="InterPro" id="IPR038704">
    <property type="entry name" value="YEAST_sf"/>
</dbReference>
<dbReference type="EMBL" id="JASPKY010000313">
    <property type="protein sequence ID" value="KAK9709261.1"/>
    <property type="molecule type" value="Genomic_DNA"/>
</dbReference>